<dbReference type="InterPro" id="IPR058240">
    <property type="entry name" value="rSAM_sf"/>
</dbReference>
<evidence type="ECO:0000256" key="1">
    <source>
        <dbReference type="ARBA" id="ARBA00006100"/>
    </source>
</evidence>
<dbReference type="InterPro" id="IPR007197">
    <property type="entry name" value="rSAM"/>
</dbReference>
<dbReference type="AlphaFoldDB" id="A0A318M3Z7"/>
<dbReference type="OrthoDB" id="9808022at2"/>
<dbReference type="GO" id="GO:0004109">
    <property type="term" value="F:coproporphyrinogen oxidase activity"/>
    <property type="evidence" value="ECO:0007669"/>
    <property type="project" value="InterPro"/>
</dbReference>
<gene>
    <name evidence="5" type="ORF">DKK75_03905</name>
</gene>
<keyword evidence="3" id="KW-0349">Heme</keyword>
<dbReference type="SFLD" id="SFLDS00029">
    <property type="entry name" value="Radical_SAM"/>
    <property type="match status" value="1"/>
</dbReference>
<evidence type="ECO:0000259" key="4">
    <source>
        <dbReference type="PROSITE" id="PS51918"/>
    </source>
</evidence>
<dbReference type="GO" id="GO:0005737">
    <property type="term" value="C:cytoplasm"/>
    <property type="evidence" value="ECO:0007669"/>
    <property type="project" value="UniProtKB-SubCell"/>
</dbReference>
<reference evidence="5 6" key="1">
    <citation type="submission" date="2018-05" db="EMBL/GenBank/DDBJ databases">
        <title>Reference genomes for bee gut microbiota database.</title>
        <authorList>
            <person name="Ellegaard K.M."/>
        </authorList>
    </citation>
    <scope>NUCLEOTIDE SEQUENCE [LARGE SCALE GENOMIC DNA]</scope>
    <source>
        <strain evidence="5 6">ESL0200</strain>
    </source>
</reference>
<organism evidence="5 6">
    <name type="scientific">Bifidobacterium asteroides</name>
    <dbReference type="NCBI Taxonomy" id="1684"/>
    <lineage>
        <taxon>Bacteria</taxon>
        <taxon>Bacillati</taxon>
        <taxon>Actinomycetota</taxon>
        <taxon>Actinomycetes</taxon>
        <taxon>Bifidobacteriales</taxon>
        <taxon>Bifidobacteriaceae</taxon>
        <taxon>Bifidobacterium</taxon>
    </lineage>
</organism>
<dbReference type="NCBIfam" id="TIGR00539">
    <property type="entry name" value="hemN_rel"/>
    <property type="match status" value="1"/>
</dbReference>
<comment type="function">
    <text evidence="3">Probably acts as a heme chaperone, transferring heme to an unknown acceptor. Binds one molecule of heme per monomer, possibly covalently. Binds 1 [4Fe-4S] cluster. The cluster is coordinated with 3 cysteines and an exchangeable S-adenosyl-L-methionine.</text>
</comment>
<dbReference type="InterPro" id="IPR006638">
    <property type="entry name" value="Elp3/MiaA/NifB-like_rSAM"/>
</dbReference>
<keyword evidence="3" id="KW-0143">Chaperone</keyword>
<dbReference type="CDD" id="cd01335">
    <property type="entry name" value="Radical_SAM"/>
    <property type="match status" value="1"/>
</dbReference>
<comment type="subcellular location">
    <subcellularLocation>
        <location evidence="3">Cytoplasm</location>
    </subcellularLocation>
</comment>
<dbReference type="Pfam" id="PF04055">
    <property type="entry name" value="Radical_SAM"/>
    <property type="match status" value="1"/>
</dbReference>
<dbReference type="PROSITE" id="PS51918">
    <property type="entry name" value="RADICAL_SAM"/>
    <property type="match status" value="1"/>
</dbReference>
<dbReference type="EMBL" id="QGLL01000006">
    <property type="protein sequence ID" value="PXY82862.1"/>
    <property type="molecule type" value="Genomic_DNA"/>
</dbReference>
<accession>A0A318M3Z7</accession>
<dbReference type="PANTHER" id="PTHR13932">
    <property type="entry name" value="COPROPORPHYRINIGEN III OXIDASE"/>
    <property type="match status" value="1"/>
</dbReference>
<evidence type="ECO:0000313" key="6">
    <source>
        <dbReference type="Proteomes" id="UP000247744"/>
    </source>
</evidence>
<keyword evidence="3" id="KW-0949">S-adenosyl-L-methionine</keyword>
<dbReference type="Pfam" id="PF06969">
    <property type="entry name" value="HemN_C"/>
    <property type="match status" value="1"/>
</dbReference>
<keyword evidence="3" id="KW-0408">Iron</keyword>
<dbReference type="SFLD" id="SFLDG01082">
    <property type="entry name" value="B12-binding_domain_containing"/>
    <property type="match status" value="1"/>
</dbReference>
<dbReference type="InterPro" id="IPR023404">
    <property type="entry name" value="rSAM_horseshoe"/>
</dbReference>
<dbReference type="SUPFAM" id="SSF102114">
    <property type="entry name" value="Radical SAM enzymes"/>
    <property type="match status" value="1"/>
</dbReference>
<dbReference type="PANTHER" id="PTHR13932:SF5">
    <property type="entry name" value="RADICAL S-ADENOSYL METHIONINE DOMAIN-CONTAINING PROTEIN 1, MITOCHONDRIAL"/>
    <property type="match status" value="1"/>
</dbReference>
<dbReference type="SFLD" id="SFLDG01065">
    <property type="entry name" value="anaerobic_coproporphyrinogen-I"/>
    <property type="match status" value="1"/>
</dbReference>
<protein>
    <recommendedName>
        <fullName evidence="2 3">Heme chaperone HemW</fullName>
    </recommendedName>
</protein>
<dbReference type="Proteomes" id="UP000247744">
    <property type="component" value="Unassembled WGS sequence"/>
</dbReference>
<dbReference type="SMART" id="SM00729">
    <property type="entry name" value="Elp3"/>
    <property type="match status" value="1"/>
</dbReference>
<dbReference type="GO" id="GO:0051539">
    <property type="term" value="F:4 iron, 4 sulfur cluster binding"/>
    <property type="evidence" value="ECO:0007669"/>
    <property type="project" value="UniProtKB-UniRule"/>
</dbReference>
<dbReference type="InterPro" id="IPR010723">
    <property type="entry name" value="HemN_C"/>
</dbReference>
<comment type="similarity">
    <text evidence="1">Belongs to the anaerobic coproporphyrinogen-III oxidase family. HemW subfamily.</text>
</comment>
<dbReference type="SFLD" id="SFLDF00562">
    <property type="entry name" value="HemN-like__clustered_with_heat"/>
    <property type="match status" value="1"/>
</dbReference>
<evidence type="ECO:0000256" key="3">
    <source>
        <dbReference type="RuleBase" id="RU364116"/>
    </source>
</evidence>
<name>A0A318M3Z7_9BIFI</name>
<dbReference type="Gene3D" id="3.80.30.20">
    <property type="entry name" value="tm_1862 like domain"/>
    <property type="match status" value="1"/>
</dbReference>
<dbReference type="GO" id="GO:0006779">
    <property type="term" value="P:porphyrin-containing compound biosynthetic process"/>
    <property type="evidence" value="ECO:0007669"/>
    <property type="project" value="InterPro"/>
</dbReference>
<proteinExistence type="inferred from homology"/>
<dbReference type="InterPro" id="IPR004559">
    <property type="entry name" value="HemW-like"/>
</dbReference>
<sequence length="447" mass="49388">MGSYQVYIHVPFCMRRCGYCDFNTYTASDLGGGASREHYADLAIQEMRMVRDWQTSRGLIEPPVSTIFFGGGTPTILPAQDLVRMVEAVADLWGLSPEAEVTTEANPDTVDRAYLEQLLQGGINRVSFGMQSAVPSVLSTLDRTHTPANVTTNVAAAKDLGLRASVDLIYGTPGERLEDWRASLQAALDLGVDHVSAYALTLEPATKMGRAVRQGQLPAPDDDDEAAKYEMADDMLSQAGLYWYEISNWARPGQESRHNLGYWHNVDWAGIGPGAHSHYRSLEAQKTGMAQVEEAWEQTPMPSISPGFRATGKVAAEDVDPGARWWLSPEPGPGERHARAIRSWDIAHPRDWAAAMDAGRVPWQDAELLGWRQDLEETVMLALRLPEGLQLDRLTRLAGRPADQKILKELADQGLLLPVDSRIQVTRRGRLLNDLVIDQVLEAVGIR</sequence>
<keyword evidence="3" id="KW-0004">4Fe-4S</keyword>
<dbReference type="GO" id="GO:0046872">
    <property type="term" value="F:metal ion binding"/>
    <property type="evidence" value="ECO:0007669"/>
    <property type="project" value="UniProtKB-UniRule"/>
</dbReference>
<dbReference type="InterPro" id="IPR034505">
    <property type="entry name" value="Coproporphyrinogen-III_oxidase"/>
</dbReference>
<comment type="caution">
    <text evidence="5">The sequence shown here is derived from an EMBL/GenBank/DDBJ whole genome shotgun (WGS) entry which is preliminary data.</text>
</comment>
<keyword evidence="3" id="KW-0411">Iron-sulfur</keyword>
<keyword evidence="3" id="KW-0479">Metal-binding</keyword>
<feature type="domain" description="Radical SAM core" evidence="4">
    <location>
        <begin position="1"/>
        <end position="245"/>
    </location>
</feature>
<keyword evidence="3" id="KW-0963">Cytoplasm</keyword>
<evidence type="ECO:0000256" key="2">
    <source>
        <dbReference type="ARBA" id="ARBA00017228"/>
    </source>
</evidence>
<dbReference type="RefSeq" id="WP_110452134.1">
    <property type="nucleotide sequence ID" value="NZ_QGLL01000006.1"/>
</dbReference>
<evidence type="ECO:0000313" key="5">
    <source>
        <dbReference type="EMBL" id="PXY82862.1"/>
    </source>
</evidence>